<comment type="caution">
    <text evidence="3">The sequence shown here is derived from an EMBL/GenBank/DDBJ whole genome shotgun (WGS) entry which is preliminary data.</text>
</comment>
<reference evidence="3" key="2">
    <citation type="journal article" date="2023" name="IMA Fungus">
        <title>Comparative genomic study of the Penicillium genus elucidates a diverse pangenome and 15 lateral gene transfer events.</title>
        <authorList>
            <person name="Petersen C."/>
            <person name="Sorensen T."/>
            <person name="Nielsen M.R."/>
            <person name="Sondergaard T.E."/>
            <person name="Sorensen J.L."/>
            <person name="Fitzpatrick D.A."/>
            <person name="Frisvad J.C."/>
            <person name="Nielsen K.L."/>
        </authorList>
    </citation>
    <scope>NUCLEOTIDE SEQUENCE</scope>
    <source>
        <strain evidence="3">IBT 29495</strain>
    </source>
</reference>
<keyword evidence="2" id="KW-1133">Transmembrane helix</keyword>
<reference evidence="3" key="1">
    <citation type="submission" date="2022-12" db="EMBL/GenBank/DDBJ databases">
        <authorList>
            <person name="Petersen C."/>
        </authorList>
    </citation>
    <scope>NUCLEOTIDE SEQUENCE</scope>
    <source>
        <strain evidence="3">IBT 29495</strain>
    </source>
</reference>
<keyword evidence="4" id="KW-1185">Reference proteome</keyword>
<dbReference type="Proteomes" id="UP001149954">
    <property type="component" value="Unassembled WGS sequence"/>
</dbReference>
<keyword evidence="2" id="KW-0472">Membrane</keyword>
<feature type="compositionally biased region" description="Polar residues" evidence="1">
    <location>
        <begin position="129"/>
        <end position="139"/>
    </location>
</feature>
<name>A0A9X0CC19_9EURO</name>
<sequence length="236" mass="25720">MINPVYDRNGRSYVWTLGDQQVVEWKTDLPRYNVSIWQQDPKLKVAYNGGNIFAQTDEKYQVSNFTWTVQLYGFDLDFSNRFIFWVNHGGSDAFTSAYFYIVRNSSTGTTTASTLAPSLSATSTTAPSDQPTAGPTDQPTGLSTTAKLALGLGLGIGIPILAALGVLIWLRAKQLKATQQAAAGLVTSQGTGMQQQRGPNMNIGERPGTDSTGFRSELPQDAGKSLHTELPTQRYE</sequence>
<organism evidence="3 4">
    <name type="scientific">Penicillium fimorum</name>
    <dbReference type="NCBI Taxonomy" id="1882269"/>
    <lineage>
        <taxon>Eukaryota</taxon>
        <taxon>Fungi</taxon>
        <taxon>Dikarya</taxon>
        <taxon>Ascomycota</taxon>
        <taxon>Pezizomycotina</taxon>
        <taxon>Eurotiomycetes</taxon>
        <taxon>Eurotiomycetidae</taxon>
        <taxon>Eurotiales</taxon>
        <taxon>Aspergillaceae</taxon>
        <taxon>Penicillium</taxon>
    </lineage>
</organism>
<accession>A0A9X0CC19</accession>
<feature type="compositionally biased region" description="Low complexity" evidence="1">
    <location>
        <begin position="119"/>
        <end position="128"/>
    </location>
</feature>
<keyword evidence="2" id="KW-0812">Transmembrane</keyword>
<feature type="transmembrane region" description="Helical" evidence="2">
    <location>
        <begin position="148"/>
        <end position="170"/>
    </location>
</feature>
<gene>
    <name evidence="3" type="ORF">N7463_000965</name>
</gene>
<feature type="region of interest" description="Disordered" evidence="1">
    <location>
        <begin position="119"/>
        <end position="141"/>
    </location>
</feature>
<evidence type="ECO:0000256" key="1">
    <source>
        <dbReference type="SAM" id="MobiDB-lite"/>
    </source>
</evidence>
<proteinExistence type="predicted"/>
<evidence type="ECO:0000313" key="3">
    <source>
        <dbReference type="EMBL" id="KAJ5520512.1"/>
    </source>
</evidence>
<dbReference type="EMBL" id="JAPWDS010000001">
    <property type="protein sequence ID" value="KAJ5520512.1"/>
    <property type="molecule type" value="Genomic_DNA"/>
</dbReference>
<feature type="region of interest" description="Disordered" evidence="1">
    <location>
        <begin position="187"/>
        <end position="236"/>
    </location>
</feature>
<dbReference type="AlphaFoldDB" id="A0A9X0CC19"/>
<dbReference type="OrthoDB" id="5390143at2759"/>
<evidence type="ECO:0000256" key="2">
    <source>
        <dbReference type="SAM" id="Phobius"/>
    </source>
</evidence>
<evidence type="ECO:0000313" key="4">
    <source>
        <dbReference type="Proteomes" id="UP001149954"/>
    </source>
</evidence>
<feature type="compositionally biased region" description="Polar residues" evidence="1">
    <location>
        <begin position="187"/>
        <end position="199"/>
    </location>
</feature>
<protein>
    <submittedName>
        <fullName evidence="3">Uncharacterized protein</fullName>
    </submittedName>
</protein>